<accession>E6PUC5</accession>
<keyword evidence="1" id="KW-1133">Transmembrane helix</keyword>
<gene>
    <name evidence="2" type="ORF">CARN2_4013</name>
</gene>
<organism evidence="2">
    <name type="scientific">mine drainage metagenome</name>
    <dbReference type="NCBI Taxonomy" id="410659"/>
    <lineage>
        <taxon>unclassified sequences</taxon>
        <taxon>metagenomes</taxon>
        <taxon>ecological metagenomes</taxon>
    </lineage>
</organism>
<dbReference type="EMBL" id="CABM01000056">
    <property type="protein sequence ID" value="CBH98532.1"/>
    <property type="molecule type" value="Genomic_DNA"/>
</dbReference>
<keyword evidence="1" id="KW-0812">Transmembrane</keyword>
<evidence type="ECO:0000256" key="1">
    <source>
        <dbReference type="SAM" id="Phobius"/>
    </source>
</evidence>
<proteinExistence type="predicted"/>
<protein>
    <submittedName>
        <fullName evidence="2">Uncharacterized protein</fullName>
    </submittedName>
</protein>
<sequence length="87" mass="9286">MTQDSISPKKPLNVQWQGLIGIGVGILVLVIILGLLRWRRDGLPVDPAELEMSASTPCMVQAISAATVGGKPITYSQLDKLKAQCGQ</sequence>
<comment type="caution">
    <text evidence="2">The sequence shown here is derived from an EMBL/GenBank/DDBJ whole genome shotgun (WGS) entry which is preliminary data.</text>
</comment>
<keyword evidence="1" id="KW-0472">Membrane</keyword>
<feature type="transmembrane region" description="Helical" evidence="1">
    <location>
        <begin position="16"/>
        <end position="36"/>
    </location>
</feature>
<evidence type="ECO:0000313" key="2">
    <source>
        <dbReference type="EMBL" id="CBH98532.1"/>
    </source>
</evidence>
<reference evidence="2" key="1">
    <citation type="submission" date="2009-10" db="EMBL/GenBank/DDBJ databases">
        <title>Diversity of trophic interactions inside an arsenic-rich microbial ecosystem.</title>
        <authorList>
            <person name="Bertin P.N."/>
            <person name="Heinrich-Salmeron A."/>
            <person name="Pelletier E."/>
            <person name="Goulhen-Chollet F."/>
            <person name="Arsene-Ploetze F."/>
            <person name="Gallien S."/>
            <person name="Calteau A."/>
            <person name="Vallenet D."/>
            <person name="Casiot C."/>
            <person name="Chane-Woon-Ming B."/>
            <person name="Giloteaux L."/>
            <person name="Barakat M."/>
            <person name="Bonnefoy V."/>
            <person name="Bruneel O."/>
            <person name="Chandler M."/>
            <person name="Cleiss J."/>
            <person name="Duran R."/>
            <person name="Elbaz-Poulichet F."/>
            <person name="Fonknechten N."/>
            <person name="Lauga B."/>
            <person name="Mornico D."/>
            <person name="Ortet P."/>
            <person name="Schaeffer C."/>
            <person name="Siguier P."/>
            <person name="Alexander Thil Smith A."/>
            <person name="Van Dorsselaer A."/>
            <person name="Weissenbach J."/>
            <person name="Medigue C."/>
            <person name="Le Paslier D."/>
        </authorList>
    </citation>
    <scope>NUCLEOTIDE SEQUENCE</scope>
</reference>
<dbReference type="AlphaFoldDB" id="E6PUC5"/>
<name>E6PUC5_9ZZZZ</name>